<dbReference type="AlphaFoldDB" id="B9TKM1"/>
<name>B9TKM1_RICCO</name>
<feature type="non-terminal residue" evidence="2">
    <location>
        <position position="1"/>
    </location>
</feature>
<dbReference type="EMBL" id="EQ985488">
    <property type="protein sequence ID" value="EEF23593.1"/>
    <property type="molecule type" value="Genomic_DNA"/>
</dbReference>
<sequence>ISSPRKVCAASSARPKPNRDEDQPDATPHVNDWTLPPYRFDDPPARPTPPAGGGFAPVPPPPPEPPKGPPQRPPEEPFRADLKTP</sequence>
<gene>
    <name evidence="2" type="ORF">RCOM_1947220</name>
</gene>
<protein>
    <submittedName>
        <fullName evidence="2">Uncharacterized protein</fullName>
    </submittedName>
</protein>
<keyword evidence="3" id="KW-1185">Reference proteome</keyword>
<organism evidence="2 3">
    <name type="scientific">Ricinus communis</name>
    <name type="common">Castor bean</name>
    <dbReference type="NCBI Taxonomy" id="3988"/>
    <lineage>
        <taxon>Eukaryota</taxon>
        <taxon>Viridiplantae</taxon>
        <taxon>Streptophyta</taxon>
        <taxon>Embryophyta</taxon>
        <taxon>Tracheophyta</taxon>
        <taxon>Spermatophyta</taxon>
        <taxon>Magnoliopsida</taxon>
        <taxon>eudicotyledons</taxon>
        <taxon>Gunneridae</taxon>
        <taxon>Pentapetalae</taxon>
        <taxon>rosids</taxon>
        <taxon>fabids</taxon>
        <taxon>Malpighiales</taxon>
        <taxon>Euphorbiaceae</taxon>
        <taxon>Acalyphoideae</taxon>
        <taxon>Acalypheae</taxon>
        <taxon>Ricinus</taxon>
    </lineage>
</organism>
<evidence type="ECO:0000313" key="2">
    <source>
        <dbReference type="EMBL" id="EEF23593.1"/>
    </source>
</evidence>
<reference evidence="3" key="1">
    <citation type="journal article" date="2010" name="Nat. Biotechnol.">
        <title>Draft genome sequence of the oilseed species Ricinus communis.</title>
        <authorList>
            <person name="Chan A.P."/>
            <person name="Crabtree J."/>
            <person name="Zhao Q."/>
            <person name="Lorenzi H."/>
            <person name="Orvis J."/>
            <person name="Puiu D."/>
            <person name="Melake-Berhan A."/>
            <person name="Jones K.M."/>
            <person name="Redman J."/>
            <person name="Chen G."/>
            <person name="Cahoon E.B."/>
            <person name="Gedil M."/>
            <person name="Stanke M."/>
            <person name="Haas B.J."/>
            <person name="Wortman J.R."/>
            <person name="Fraser-Liggett C.M."/>
            <person name="Ravel J."/>
            <person name="Rabinowicz P.D."/>
        </authorList>
    </citation>
    <scope>NUCLEOTIDE SEQUENCE [LARGE SCALE GENOMIC DNA]</scope>
    <source>
        <strain evidence="3">cv. Hale</strain>
    </source>
</reference>
<feature type="compositionally biased region" description="Basic and acidic residues" evidence="1">
    <location>
        <begin position="73"/>
        <end position="85"/>
    </location>
</feature>
<dbReference type="InParanoid" id="B9TKM1"/>
<accession>B9TKM1</accession>
<feature type="compositionally biased region" description="Pro residues" evidence="1">
    <location>
        <begin position="57"/>
        <end position="72"/>
    </location>
</feature>
<feature type="non-terminal residue" evidence="2">
    <location>
        <position position="85"/>
    </location>
</feature>
<evidence type="ECO:0000313" key="3">
    <source>
        <dbReference type="Proteomes" id="UP000008311"/>
    </source>
</evidence>
<feature type="region of interest" description="Disordered" evidence="1">
    <location>
        <begin position="1"/>
        <end position="85"/>
    </location>
</feature>
<evidence type="ECO:0000256" key="1">
    <source>
        <dbReference type="SAM" id="MobiDB-lite"/>
    </source>
</evidence>
<proteinExistence type="predicted"/>
<dbReference type="Proteomes" id="UP000008311">
    <property type="component" value="Unassembled WGS sequence"/>
</dbReference>